<gene>
    <name evidence="3" type="ORF">E5139_15540</name>
</gene>
<evidence type="ECO:0000313" key="4">
    <source>
        <dbReference type="Proteomes" id="UP000297053"/>
    </source>
</evidence>
<keyword evidence="1" id="KW-0812">Transmembrane</keyword>
<dbReference type="InterPro" id="IPR046216">
    <property type="entry name" value="DUF6249"/>
</dbReference>
<reference evidence="3 4" key="2">
    <citation type="submission" date="2019-04" db="EMBL/GenBank/DDBJ databases">
        <authorList>
            <person name="Yang S."/>
            <person name="Wei W."/>
        </authorList>
    </citation>
    <scope>NUCLEOTIDE SEQUENCE [LARGE SCALE GENOMIC DNA]</scope>
    <source>
        <strain evidence="4">ZP60</strain>
    </source>
</reference>
<dbReference type="GeneID" id="42180383"/>
<dbReference type="Proteomes" id="UP000297053">
    <property type="component" value="Chromosome"/>
</dbReference>
<organism evidence="3 4">
    <name type="scientific">Halomicrobium mukohataei</name>
    <dbReference type="NCBI Taxonomy" id="57705"/>
    <lineage>
        <taxon>Archaea</taxon>
        <taxon>Methanobacteriati</taxon>
        <taxon>Methanobacteriota</taxon>
        <taxon>Stenosarchaea group</taxon>
        <taxon>Halobacteria</taxon>
        <taxon>Halobacteriales</taxon>
        <taxon>Haloarculaceae</taxon>
        <taxon>Halomicrobium</taxon>
    </lineage>
</organism>
<feature type="transmembrane region" description="Helical" evidence="1">
    <location>
        <begin position="83"/>
        <end position="101"/>
    </location>
</feature>
<feature type="domain" description="DUF6249" evidence="2">
    <location>
        <begin position="14"/>
        <end position="102"/>
    </location>
</feature>
<protein>
    <recommendedName>
        <fullName evidence="2">DUF6249 domain-containing protein</fullName>
    </recommendedName>
</protein>
<feature type="transmembrane region" description="Helical" evidence="1">
    <location>
        <begin position="12"/>
        <end position="34"/>
    </location>
</feature>
<feature type="transmembrane region" description="Helical" evidence="1">
    <location>
        <begin position="55"/>
        <end position="77"/>
    </location>
</feature>
<name>A0A4D6KGZ5_9EURY</name>
<evidence type="ECO:0000313" key="3">
    <source>
        <dbReference type="EMBL" id="QCD66987.1"/>
    </source>
</evidence>
<dbReference type="KEGG" id="halz:E5139_15540"/>
<dbReference type="EMBL" id="CP039375">
    <property type="protein sequence ID" value="QCD66987.1"/>
    <property type="molecule type" value="Genomic_DNA"/>
</dbReference>
<proteinExistence type="predicted"/>
<sequence length="115" mass="12220">MVLQVGLVESTLVLGFVFVVILLAIGLSALAIWVDHRKEMALIEQGRYPEDPNPAWVLAAGFLLFGYGIGSAINGFAAGAPGVQGAVPAFLGLAALAYYFVRRREGIERARSDGD</sequence>
<accession>A0A4D6KGZ5</accession>
<dbReference type="RefSeq" id="WP_015763431.1">
    <property type="nucleotide sequence ID" value="NZ_CP039375.1"/>
</dbReference>
<dbReference type="AlphaFoldDB" id="A0A4D6KGZ5"/>
<evidence type="ECO:0000256" key="1">
    <source>
        <dbReference type="SAM" id="Phobius"/>
    </source>
</evidence>
<keyword evidence="1" id="KW-0472">Membrane</keyword>
<dbReference type="OMA" id="LAIWVDH"/>
<keyword evidence="1" id="KW-1133">Transmembrane helix</keyword>
<evidence type="ECO:0000259" key="2">
    <source>
        <dbReference type="Pfam" id="PF19762"/>
    </source>
</evidence>
<dbReference type="Pfam" id="PF19762">
    <property type="entry name" value="DUF6249"/>
    <property type="match status" value="1"/>
</dbReference>
<reference evidence="3 4" key="1">
    <citation type="submission" date="2019-04" db="EMBL/GenBank/DDBJ databases">
        <title>Complete genome sequence of Arthrobacter sp. ZXY-2 associated with effective atrazine degradation and salt adaptation.</title>
        <authorList>
            <person name="Zhao X."/>
        </authorList>
    </citation>
    <scope>NUCLEOTIDE SEQUENCE [LARGE SCALE GENOMIC DNA]</scope>
    <source>
        <strain evidence="4">ZP60</strain>
    </source>
</reference>